<keyword evidence="1" id="KW-0812">Transmembrane</keyword>
<keyword evidence="1" id="KW-0472">Membrane</keyword>
<accession>A0A8J7LHF0</accession>
<name>A0A8J7LHF0_9NOST</name>
<reference evidence="2 3" key="1">
    <citation type="journal article" date="2021" name="Int. J. Syst. Evol. Microbiol.">
        <title>Amazonocrinis nigriterrae gen. nov., sp. nov., Atlanticothrix silvestris gen. nov., sp. nov. and Dendronalium phyllosphericum gen. nov., sp. nov., nostocacean cyanobacteria from Brazilian environments.</title>
        <authorList>
            <person name="Alvarenga D.O."/>
            <person name="Andreote A.P.D."/>
            <person name="Branco L.H.Z."/>
            <person name="Delbaje E."/>
            <person name="Cruz R.B."/>
            <person name="Varani A.M."/>
            <person name="Fiore M.F."/>
        </authorList>
    </citation>
    <scope>NUCLEOTIDE SEQUENCE [LARGE SCALE GENOMIC DNA]</scope>
    <source>
        <strain evidence="2 3">CENA369</strain>
    </source>
</reference>
<organism evidence="2 3">
    <name type="scientific">Dendronalium phyllosphericum CENA369</name>
    <dbReference type="NCBI Taxonomy" id="1725256"/>
    <lineage>
        <taxon>Bacteria</taxon>
        <taxon>Bacillati</taxon>
        <taxon>Cyanobacteriota</taxon>
        <taxon>Cyanophyceae</taxon>
        <taxon>Nostocales</taxon>
        <taxon>Nostocaceae</taxon>
        <taxon>Dendronalium</taxon>
        <taxon>Dendronalium phyllosphericum</taxon>
    </lineage>
</organism>
<evidence type="ECO:0000313" key="2">
    <source>
        <dbReference type="EMBL" id="MBH8576133.1"/>
    </source>
</evidence>
<dbReference type="AlphaFoldDB" id="A0A8J7LHF0"/>
<dbReference type="Proteomes" id="UP000662314">
    <property type="component" value="Unassembled WGS sequence"/>
</dbReference>
<feature type="transmembrane region" description="Helical" evidence="1">
    <location>
        <begin position="37"/>
        <end position="57"/>
    </location>
</feature>
<gene>
    <name evidence="2" type="ORF">I8752_24700</name>
</gene>
<comment type="caution">
    <text evidence="2">The sequence shown here is derived from an EMBL/GenBank/DDBJ whole genome shotgun (WGS) entry which is preliminary data.</text>
</comment>
<evidence type="ECO:0000256" key="1">
    <source>
        <dbReference type="SAM" id="Phobius"/>
    </source>
</evidence>
<keyword evidence="1" id="KW-1133">Transmembrane helix</keyword>
<keyword evidence="3" id="KW-1185">Reference proteome</keyword>
<evidence type="ECO:0000313" key="3">
    <source>
        <dbReference type="Proteomes" id="UP000662314"/>
    </source>
</evidence>
<dbReference type="EMBL" id="JAECZA010000224">
    <property type="protein sequence ID" value="MBH8576133.1"/>
    <property type="molecule type" value="Genomic_DNA"/>
</dbReference>
<sequence>MTNLTSTNSLLIAGIVFLTIAVIGQSKLGFLEINPGCFGRLLALSIGVLSLAFAFGLGNFPVESLDLFRNFFTNEIQQNISALNDLLQGS</sequence>
<feature type="transmembrane region" description="Helical" evidence="1">
    <location>
        <begin position="6"/>
        <end position="25"/>
    </location>
</feature>
<protein>
    <submittedName>
        <fullName evidence="2">Uncharacterized protein</fullName>
    </submittedName>
</protein>
<proteinExistence type="predicted"/>